<accession>A0A3N4K2U7</accession>
<reference evidence="1 2" key="1">
    <citation type="journal article" date="2018" name="Nat. Ecol. Evol.">
        <title>Pezizomycetes genomes reveal the molecular basis of ectomycorrhizal truffle lifestyle.</title>
        <authorList>
            <person name="Murat C."/>
            <person name="Payen T."/>
            <person name="Noel B."/>
            <person name="Kuo A."/>
            <person name="Morin E."/>
            <person name="Chen J."/>
            <person name="Kohler A."/>
            <person name="Krizsan K."/>
            <person name="Balestrini R."/>
            <person name="Da Silva C."/>
            <person name="Montanini B."/>
            <person name="Hainaut M."/>
            <person name="Levati E."/>
            <person name="Barry K.W."/>
            <person name="Belfiori B."/>
            <person name="Cichocki N."/>
            <person name="Clum A."/>
            <person name="Dockter R.B."/>
            <person name="Fauchery L."/>
            <person name="Guy J."/>
            <person name="Iotti M."/>
            <person name="Le Tacon F."/>
            <person name="Lindquist E.A."/>
            <person name="Lipzen A."/>
            <person name="Malagnac F."/>
            <person name="Mello A."/>
            <person name="Molinier V."/>
            <person name="Miyauchi S."/>
            <person name="Poulain J."/>
            <person name="Riccioni C."/>
            <person name="Rubini A."/>
            <person name="Sitrit Y."/>
            <person name="Splivallo R."/>
            <person name="Traeger S."/>
            <person name="Wang M."/>
            <person name="Zifcakova L."/>
            <person name="Wipf D."/>
            <person name="Zambonelli A."/>
            <person name="Paolocci F."/>
            <person name="Nowrousian M."/>
            <person name="Ottonello S."/>
            <person name="Baldrian P."/>
            <person name="Spatafora J.W."/>
            <person name="Henrissat B."/>
            <person name="Nagy L.G."/>
            <person name="Aury J.M."/>
            <person name="Wincker P."/>
            <person name="Grigoriev I.V."/>
            <person name="Bonfante P."/>
            <person name="Martin F.M."/>
        </authorList>
    </citation>
    <scope>NUCLEOTIDE SEQUENCE [LARGE SCALE GENOMIC DNA]</scope>
    <source>
        <strain evidence="1 2">120613-1</strain>
    </source>
</reference>
<dbReference type="Proteomes" id="UP000276215">
    <property type="component" value="Unassembled WGS sequence"/>
</dbReference>
<organism evidence="1 2">
    <name type="scientific">Choiromyces venosus 120613-1</name>
    <dbReference type="NCBI Taxonomy" id="1336337"/>
    <lineage>
        <taxon>Eukaryota</taxon>
        <taxon>Fungi</taxon>
        <taxon>Dikarya</taxon>
        <taxon>Ascomycota</taxon>
        <taxon>Pezizomycotina</taxon>
        <taxon>Pezizomycetes</taxon>
        <taxon>Pezizales</taxon>
        <taxon>Tuberaceae</taxon>
        <taxon>Choiromyces</taxon>
    </lineage>
</organism>
<gene>
    <name evidence="1" type="ORF">L873DRAFT_1798735</name>
</gene>
<evidence type="ECO:0000313" key="2">
    <source>
        <dbReference type="Proteomes" id="UP000276215"/>
    </source>
</evidence>
<dbReference type="EMBL" id="ML120356">
    <property type="protein sequence ID" value="RPB04897.1"/>
    <property type="molecule type" value="Genomic_DNA"/>
</dbReference>
<proteinExistence type="predicted"/>
<dbReference type="AlphaFoldDB" id="A0A3N4K2U7"/>
<evidence type="ECO:0000313" key="1">
    <source>
        <dbReference type="EMBL" id="RPB04897.1"/>
    </source>
</evidence>
<keyword evidence="2" id="KW-1185">Reference proteome</keyword>
<protein>
    <submittedName>
        <fullName evidence="1">Uncharacterized protein</fullName>
    </submittedName>
</protein>
<name>A0A3N4K2U7_9PEZI</name>
<sequence>MLLAKKTSQIPLTEKYTIEKVKHLMIIALTLTPYKTVKKNAKNKLKQEIKTE</sequence>